<dbReference type="GO" id="GO:0034727">
    <property type="term" value="P:piecemeal microautophagy of the nucleus"/>
    <property type="evidence" value="ECO:0007669"/>
    <property type="project" value="EnsemblFungi"/>
</dbReference>
<dbReference type="GO" id="GO:0005548">
    <property type="term" value="F:phospholipid transporter activity"/>
    <property type="evidence" value="ECO:0007669"/>
    <property type="project" value="EnsemblFungi"/>
</dbReference>
<evidence type="ECO:0000313" key="8">
    <source>
        <dbReference type="Proteomes" id="UP000001640"/>
    </source>
</evidence>
<keyword evidence="4" id="KW-0446">Lipid-binding</keyword>
<dbReference type="STRING" id="1064592.G0V6G1"/>
<dbReference type="InterPro" id="IPR037239">
    <property type="entry name" value="OSBP_sf"/>
</dbReference>
<dbReference type="eggNOG" id="KOG2210">
    <property type="taxonomic scope" value="Eukaryota"/>
</dbReference>
<gene>
    <name evidence="7" type="primary">NCAS0A04950</name>
    <name evidence="7" type="ordered locus">NCAS_0A04950</name>
</gene>
<evidence type="ECO:0000256" key="6">
    <source>
        <dbReference type="SAM" id="MobiDB-lite"/>
    </source>
</evidence>
<organism evidence="7 8">
    <name type="scientific">Naumovozyma castellii</name>
    <name type="common">Yeast</name>
    <name type="synonym">Saccharomyces castellii</name>
    <dbReference type="NCBI Taxonomy" id="27288"/>
    <lineage>
        <taxon>Eukaryota</taxon>
        <taxon>Fungi</taxon>
        <taxon>Dikarya</taxon>
        <taxon>Ascomycota</taxon>
        <taxon>Saccharomycotina</taxon>
        <taxon>Saccharomycetes</taxon>
        <taxon>Saccharomycetales</taxon>
        <taxon>Saccharomycetaceae</taxon>
        <taxon>Naumovozyma</taxon>
    </lineage>
</organism>
<name>G0V6G1_NAUCA</name>
<protein>
    <recommendedName>
        <fullName evidence="9">Oxysterol-binding protein</fullName>
    </recommendedName>
</protein>
<evidence type="ECO:0000256" key="4">
    <source>
        <dbReference type="ARBA" id="ARBA00023121"/>
    </source>
</evidence>
<evidence type="ECO:0000256" key="5">
    <source>
        <dbReference type="ARBA" id="ARBA00050362"/>
    </source>
</evidence>
<dbReference type="SUPFAM" id="SSF144000">
    <property type="entry name" value="Oxysterol-binding protein-like"/>
    <property type="match status" value="1"/>
</dbReference>
<dbReference type="FunFam" id="1.10.287.2720:FF:000001">
    <property type="entry name" value="Oxysterol-binding OBPalpha"/>
    <property type="match status" value="1"/>
</dbReference>
<reference key="2">
    <citation type="submission" date="2011-08" db="EMBL/GenBank/DDBJ databases">
        <title>Genome sequence of Naumovozyma castellii.</title>
        <authorList>
            <person name="Gordon J.L."/>
            <person name="Armisen D."/>
            <person name="Proux-Wera E."/>
            <person name="OhEigeartaigh S.S."/>
            <person name="Byrne K.P."/>
            <person name="Wolfe K.H."/>
        </authorList>
    </citation>
    <scope>NUCLEOTIDE SEQUENCE</scope>
    <source>
        <strain>Type strain:CBS 4309</strain>
    </source>
</reference>
<dbReference type="OMA" id="AMYISEQ"/>
<accession>G0V6G1</accession>
<dbReference type="GO" id="GO:0070273">
    <property type="term" value="F:phosphatidylinositol-4-phosphate binding"/>
    <property type="evidence" value="ECO:0007669"/>
    <property type="project" value="EnsemblFungi"/>
</dbReference>
<evidence type="ECO:0000313" key="7">
    <source>
        <dbReference type="EMBL" id="CCC67053.1"/>
    </source>
</evidence>
<evidence type="ECO:0008006" key="9">
    <source>
        <dbReference type="Google" id="ProtNLM"/>
    </source>
</evidence>
<dbReference type="RefSeq" id="XP_003673440.1">
    <property type="nucleotide sequence ID" value="XM_003673392.1"/>
</dbReference>
<dbReference type="GO" id="GO:0032934">
    <property type="term" value="F:sterol binding"/>
    <property type="evidence" value="ECO:0007669"/>
    <property type="project" value="TreeGrafter"/>
</dbReference>
<dbReference type="GO" id="GO:0055092">
    <property type="term" value="P:sterol homeostasis"/>
    <property type="evidence" value="ECO:0007669"/>
    <property type="project" value="EnsemblFungi"/>
</dbReference>
<dbReference type="GO" id="GO:0006897">
    <property type="term" value="P:endocytosis"/>
    <property type="evidence" value="ECO:0007669"/>
    <property type="project" value="EnsemblFungi"/>
</dbReference>
<evidence type="ECO:0000256" key="2">
    <source>
        <dbReference type="ARBA" id="ARBA00022448"/>
    </source>
</evidence>
<dbReference type="InParanoid" id="G0V6G1"/>
<dbReference type="GO" id="GO:0005829">
    <property type="term" value="C:cytosol"/>
    <property type="evidence" value="ECO:0007669"/>
    <property type="project" value="TreeGrafter"/>
</dbReference>
<dbReference type="GeneID" id="96900538"/>
<dbReference type="InterPro" id="IPR000648">
    <property type="entry name" value="Oxysterol-bd"/>
</dbReference>
<dbReference type="OrthoDB" id="14833at2759"/>
<dbReference type="Gene3D" id="3.30.70.3490">
    <property type="match status" value="1"/>
</dbReference>
<dbReference type="PANTHER" id="PTHR10972:SF102">
    <property type="entry name" value="OXYSTEROL-BINDING PROTEIN"/>
    <property type="match status" value="1"/>
</dbReference>
<dbReference type="GO" id="GO:0080025">
    <property type="term" value="F:phosphatidylinositol-3,5-bisphosphate binding"/>
    <property type="evidence" value="ECO:0007669"/>
    <property type="project" value="EnsemblFungi"/>
</dbReference>
<evidence type="ECO:0000256" key="1">
    <source>
        <dbReference type="ARBA" id="ARBA00008842"/>
    </source>
</evidence>
<dbReference type="GO" id="GO:0032541">
    <property type="term" value="C:cortical endoplasmic reticulum"/>
    <property type="evidence" value="ECO:0007669"/>
    <property type="project" value="EnsemblFungi"/>
</dbReference>
<dbReference type="Pfam" id="PF01237">
    <property type="entry name" value="Oxysterol_BP"/>
    <property type="match status" value="1"/>
</dbReference>
<dbReference type="GO" id="GO:0010314">
    <property type="term" value="F:phosphatidylinositol-5-phosphate binding"/>
    <property type="evidence" value="ECO:0007669"/>
    <property type="project" value="EnsemblFungi"/>
</dbReference>
<keyword evidence="8" id="KW-1185">Reference proteome</keyword>
<dbReference type="FunFam" id="3.30.70.3490:FF:000014">
    <property type="entry name" value="OSH7p Oxysterol-binding protein"/>
    <property type="match status" value="1"/>
</dbReference>
<dbReference type="PANTHER" id="PTHR10972">
    <property type="entry name" value="OXYSTEROL-BINDING PROTEIN-RELATED"/>
    <property type="match status" value="1"/>
</dbReference>
<feature type="region of interest" description="Disordered" evidence="6">
    <location>
        <begin position="1"/>
        <end position="49"/>
    </location>
</feature>
<dbReference type="GO" id="GO:0120015">
    <property type="term" value="F:sterol transfer activity"/>
    <property type="evidence" value="ECO:0007669"/>
    <property type="project" value="EnsemblFungi"/>
</dbReference>
<comment type="catalytic activity">
    <reaction evidence="5">
        <text>a 1,2-diacyl-sn-glycero-3-phospho-L-serine(in) = a 1,2-diacyl-sn-glycero-3-phospho-L-serine(out)</text>
        <dbReference type="Rhea" id="RHEA:38663"/>
        <dbReference type="ChEBI" id="CHEBI:57262"/>
    </reaction>
    <physiologicalReaction direction="left-to-right" evidence="5">
        <dbReference type="Rhea" id="RHEA:38664"/>
    </physiologicalReaction>
</comment>
<dbReference type="Gene3D" id="1.10.287.2720">
    <property type="match status" value="1"/>
</dbReference>
<dbReference type="GO" id="GO:0016020">
    <property type="term" value="C:membrane"/>
    <property type="evidence" value="ECO:0007669"/>
    <property type="project" value="TreeGrafter"/>
</dbReference>
<dbReference type="GO" id="GO:0016125">
    <property type="term" value="P:sterol metabolic process"/>
    <property type="evidence" value="ECO:0007669"/>
    <property type="project" value="EnsemblFungi"/>
</dbReference>
<dbReference type="AlphaFoldDB" id="G0V6G1"/>
<sequence>MGLEKLIVPGKSLKSQSSSSIDKATSSIHSRSSSSFNNDTPLDTDDIDEDDESGQSILLNIISQLKPGCDLSRITLPTFILEKKSMLERITNSLQFPDILMDAHSDPDELQRFIKVVKFYLAGWHIAPKAVKKPLNPVLGEHFTCYWDLPNKQQAFYVAEQTRHHPPESAYFYMIPESSIRIDGIVVPKSRFLGNSSAAMMDGLTVLKFLDIKDSTGKEPCEKYTLTQPNMYARGILFGKMRFELGDHMLIKGPRYTVDILFKTKGFISGSYDHIEGNIKDRNGKDLYTISGKWNDIMYIKDLSDPKNKKTVFFDTHKNKTFKPKVRPIEEQGQYESRRLWKKVTDALAKRDHEVATEEKFKIEDYQRELAKKRLEDDVEFHPKLFRKVEPGQDLNFYIYKHIPSGRDYEKQIKSILEVAPILPGQAFTSNFEKPGYKKYEMEEKAKEHQLAMKH</sequence>
<dbReference type="Proteomes" id="UP000001640">
    <property type="component" value="Chromosome 1"/>
</dbReference>
<dbReference type="GO" id="GO:0043325">
    <property type="term" value="F:phosphatidylinositol-3,4-bisphosphate binding"/>
    <property type="evidence" value="ECO:0007669"/>
    <property type="project" value="EnsemblFungi"/>
</dbReference>
<dbReference type="EMBL" id="HE576752">
    <property type="protein sequence ID" value="CCC67053.1"/>
    <property type="molecule type" value="Genomic_DNA"/>
</dbReference>
<dbReference type="Gene3D" id="2.40.160.120">
    <property type="match status" value="1"/>
</dbReference>
<dbReference type="GO" id="GO:0030011">
    <property type="term" value="P:maintenance of cell polarity"/>
    <property type="evidence" value="ECO:0007669"/>
    <property type="project" value="EnsemblFungi"/>
</dbReference>
<dbReference type="GO" id="GO:0006887">
    <property type="term" value="P:exocytosis"/>
    <property type="evidence" value="ECO:0007669"/>
    <property type="project" value="EnsemblFungi"/>
</dbReference>
<feature type="compositionally biased region" description="Low complexity" evidence="6">
    <location>
        <begin position="11"/>
        <end position="41"/>
    </location>
</feature>
<dbReference type="FunFam" id="2.40.160.120:FF:000007">
    <property type="entry name" value="Oxysterol binding protein"/>
    <property type="match status" value="1"/>
</dbReference>
<keyword evidence="3" id="KW-0445">Lipid transport</keyword>
<dbReference type="KEGG" id="ncs:NCAS_0A04950"/>
<dbReference type="HOGENOM" id="CLU_012334_4_2_1"/>
<keyword evidence="2" id="KW-0813">Transport</keyword>
<comment type="similarity">
    <text evidence="1">Belongs to the OSBP family.</text>
</comment>
<reference evidence="8" key="1">
    <citation type="journal article" date="2011" name="Proc. Natl. Acad. Sci. U.S.A.">
        <title>Evolutionary erosion of yeast sex chromosomes by mating-type switching accidents.</title>
        <authorList>
            <person name="Gordon J.L."/>
            <person name="Armisen D."/>
            <person name="Proux-Wera E."/>
            <person name="Oheigeartaigh S.S."/>
            <person name="Byrne K.P."/>
            <person name="Wolfe K.H."/>
        </authorList>
    </citation>
    <scope>NUCLEOTIDE SEQUENCE [LARGE SCALE GENOMIC DNA]</scope>
    <source>
        <strain evidence="8">ATCC 76901 / BCRC 22586 / CBS 4309 / NBRC 1992 / NRRL Y-12630</strain>
    </source>
</reference>
<dbReference type="GO" id="GO:0001786">
    <property type="term" value="F:phosphatidylserine binding"/>
    <property type="evidence" value="ECO:0007669"/>
    <property type="project" value="EnsemblFungi"/>
</dbReference>
<proteinExistence type="inferred from homology"/>
<dbReference type="GO" id="GO:0070300">
    <property type="term" value="F:phosphatidic acid binding"/>
    <property type="evidence" value="ECO:0007669"/>
    <property type="project" value="EnsemblFungi"/>
</dbReference>
<evidence type="ECO:0000256" key="3">
    <source>
        <dbReference type="ARBA" id="ARBA00023055"/>
    </source>
</evidence>